<feature type="domain" description="Histidine kinase" evidence="5">
    <location>
        <begin position="339"/>
        <end position="553"/>
    </location>
</feature>
<evidence type="ECO:0000259" key="5">
    <source>
        <dbReference type="PROSITE" id="PS50109"/>
    </source>
</evidence>
<evidence type="ECO:0000313" key="6">
    <source>
        <dbReference type="EMBL" id="AKO51664.1"/>
    </source>
</evidence>
<dbReference type="CDD" id="cd00082">
    <property type="entry name" value="HisKA"/>
    <property type="match status" value="1"/>
</dbReference>
<dbReference type="Pfam" id="PF02518">
    <property type="entry name" value="HATPase_c"/>
    <property type="match status" value="1"/>
</dbReference>
<dbReference type="Pfam" id="PF25323">
    <property type="entry name" value="6TM_PilS"/>
    <property type="match status" value="1"/>
</dbReference>
<keyword evidence="6" id="KW-0808">Transferase</keyword>
<gene>
    <name evidence="6" type="ORF">ABA45_03845</name>
</gene>
<evidence type="ECO:0000256" key="3">
    <source>
        <dbReference type="ARBA" id="ARBA00022553"/>
    </source>
</evidence>
<dbReference type="SUPFAM" id="SSF55874">
    <property type="entry name" value="ATPase domain of HSP90 chaperone/DNA topoisomerase II/histidine kinase"/>
    <property type="match status" value="1"/>
</dbReference>
<feature type="transmembrane region" description="Helical" evidence="4">
    <location>
        <begin position="104"/>
        <end position="129"/>
    </location>
</feature>
<keyword evidence="4" id="KW-0472">Membrane</keyword>
<organism evidence="6 7">
    <name type="scientific">Marinobacter psychrophilus</name>
    <dbReference type="NCBI Taxonomy" id="330734"/>
    <lineage>
        <taxon>Bacteria</taxon>
        <taxon>Pseudomonadati</taxon>
        <taxon>Pseudomonadota</taxon>
        <taxon>Gammaproteobacteria</taxon>
        <taxon>Pseudomonadales</taxon>
        <taxon>Marinobacteraceae</taxon>
        <taxon>Marinobacter</taxon>
    </lineage>
</organism>
<evidence type="ECO:0000256" key="1">
    <source>
        <dbReference type="ARBA" id="ARBA00000085"/>
    </source>
</evidence>
<dbReference type="SUPFAM" id="SSF47384">
    <property type="entry name" value="Homodimeric domain of signal transducing histidine kinase"/>
    <property type="match status" value="1"/>
</dbReference>
<dbReference type="SMART" id="SM00388">
    <property type="entry name" value="HisKA"/>
    <property type="match status" value="1"/>
</dbReference>
<reference evidence="6 7" key="1">
    <citation type="submission" date="2015-05" db="EMBL/GenBank/DDBJ databases">
        <title>Complete genome of Marinobacter psychrophilus strain 20041T isolated from sea-ice of the Canadian Basin.</title>
        <authorList>
            <person name="Song L."/>
            <person name="Ren L."/>
            <person name="Yu Y."/>
            <person name="Wang X."/>
        </authorList>
    </citation>
    <scope>NUCLEOTIDE SEQUENCE [LARGE SCALE GENOMIC DNA]</scope>
    <source>
        <strain evidence="6 7">20041</strain>
    </source>
</reference>
<dbReference type="STRING" id="330734.ABA45_03845"/>
<feature type="transmembrane region" description="Helical" evidence="4">
    <location>
        <begin position="64"/>
        <end position="84"/>
    </location>
</feature>
<keyword evidence="4" id="KW-1133">Transmembrane helix</keyword>
<dbReference type="EMBL" id="CP011494">
    <property type="protein sequence ID" value="AKO51664.1"/>
    <property type="molecule type" value="Genomic_DNA"/>
</dbReference>
<dbReference type="RefSeq" id="WP_048384394.1">
    <property type="nucleotide sequence ID" value="NZ_CP011494.1"/>
</dbReference>
<keyword evidence="4" id="KW-0812">Transmembrane</keyword>
<keyword evidence="7" id="KW-1185">Reference proteome</keyword>
<proteinExistence type="predicted"/>
<sequence length="556" mass="60554">MTASSTLSKTTAPVASAGDLLSTRQRGELFRVYNYYRLVLGILLIGLLLVDTTSFDGRFRQLDYFQAGVISYLAVNAFIAVLMLTGFQPSERNISVSILLDILIIHGLLVSSSGITNGMANLVIVSVAAGNIMTPGRMGTFYAALATLSSLAIALWAMLEQGKSADDVVSAGSLGIVYFVTAAALQYIAIRLRRSETLANSRARSLAELEQINQQIIQRMRTGILVLDREGQVRLMNTAASEMLAGYTFSAQSAEIEKTTGAHFLPASLLTGFKSWLLHPQQIIAPFQPTITSPPIQATFAHLDQNSGELVLVFLEDISRVTQQAQQIKLASLGQLTASIAHEIRNPLGAISHAAQLLDESPNMDNTDQKMLAIIHRHSKRVNAIIENVLGVSRREASAAELIDLQPWLEQFRDGFVQSRSPHKSVLIRLSVQPDTHPSARFDTSQLEQILINLCDNGLRFSQLHCGEAKIEIITGIAADGACAFIDIKDYGPGIAKENTSSVFEPFFTTDKSGTGLGLYLAKELCEANQAHLSLINTKRPGCCFRIMFAHPGRII</sequence>
<dbReference type="PROSITE" id="PS50109">
    <property type="entry name" value="HIS_KIN"/>
    <property type="match status" value="1"/>
</dbReference>
<feature type="transmembrane region" description="Helical" evidence="4">
    <location>
        <begin position="35"/>
        <end position="52"/>
    </location>
</feature>
<dbReference type="EC" id="2.7.13.3" evidence="2"/>
<dbReference type="Gene3D" id="3.30.565.10">
    <property type="entry name" value="Histidine kinase-like ATPase, C-terminal domain"/>
    <property type="match status" value="1"/>
</dbReference>
<dbReference type="InterPro" id="IPR036890">
    <property type="entry name" value="HATPase_C_sf"/>
</dbReference>
<dbReference type="PANTHER" id="PTHR43065:SF52">
    <property type="entry name" value="SENSOR PROTEIN KINASE PILS"/>
    <property type="match status" value="1"/>
</dbReference>
<dbReference type="InterPro" id="IPR003594">
    <property type="entry name" value="HATPase_dom"/>
</dbReference>
<dbReference type="KEGG" id="mpq:ABA45_03845"/>
<keyword evidence="3" id="KW-0597">Phosphoprotein</keyword>
<dbReference type="Proteomes" id="UP000036406">
    <property type="component" value="Chromosome"/>
</dbReference>
<dbReference type="PANTHER" id="PTHR43065">
    <property type="entry name" value="SENSOR HISTIDINE KINASE"/>
    <property type="match status" value="1"/>
</dbReference>
<dbReference type="AlphaFoldDB" id="A0A0H4HYA2"/>
<dbReference type="InterPro" id="IPR036097">
    <property type="entry name" value="HisK_dim/P_sf"/>
</dbReference>
<keyword evidence="6" id="KW-0418">Kinase</keyword>
<evidence type="ECO:0000313" key="7">
    <source>
        <dbReference type="Proteomes" id="UP000036406"/>
    </source>
</evidence>
<dbReference type="Pfam" id="PF00512">
    <property type="entry name" value="HisKA"/>
    <property type="match status" value="1"/>
</dbReference>
<dbReference type="Gene3D" id="3.30.450.20">
    <property type="entry name" value="PAS domain"/>
    <property type="match status" value="1"/>
</dbReference>
<dbReference type="InterPro" id="IPR005467">
    <property type="entry name" value="His_kinase_dom"/>
</dbReference>
<dbReference type="PATRIC" id="fig|330734.3.peg.830"/>
<name>A0A0H4HYA2_9GAMM</name>
<protein>
    <recommendedName>
        <fullName evidence="2">histidine kinase</fullName>
        <ecNumber evidence="2">2.7.13.3</ecNumber>
    </recommendedName>
</protein>
<feature type="transmembrane region" description="Helical" evidence="4">
    <location>
        <begin position="141"/>
        <end position="159"/>
    </location>
</feature>
<dbReference type="PRINTS" id="PR00344">
    <property type="entry name" value="BCTRLSENSOR"/>
</dbReference>
<feature type="transmembrane region" description="Helical" evidence="4">
    <location>
        <begin position="171"/>
        <end position="190"/>
    </location>
</feature>
<dbReference type="Gene3D" id="1.10.287.130">
    <property type="match status" value="1"/>
</dbReference>
<dbReference type="GO" id="GO:0000155">
    <property type="term" value="F:phosphorelay sensor kinase activity"/>
    <property type="evidence" value="ECO:0007669"/>
    <property type="project" value="InterPro"/>
</dbReference>
<evidence type="ECO:0000256" key="4">
    <source>
        <dbReference type="SAM" id="Phobius"/>
    </source>
</evidence>
<dbReference type="InterPro" id="IPR003661">
    <property type="entry name" value="HisK_dim/P_dom"/>
</dbReference>
<dbReference type="SMART" id="SM00387">
    <property type="entry name" value="HATPase_c"/>
    <property type="match status" value="1"/>
</dbReference>
<dbReference type="InterPro" id="IPR004358">
    <property type="entry name" value="Sig_transdc_His_kin-like_C"/>
</dbReference>
<evidence type="ECO:0000256" key="2">
    <source>
        <dbReference type="ARBA" id="ARBA00012438"/>
    </source>
</evidence>
<accession>A0A0H4HYA2</accession>
<comment type="catalytic activity">
    <reaction evidence="1">
        <text>ATP + protein L-histidine = ADP + protein N-phospho-L-histidine.</text>
        <dbReference type="EC" id="2.7.13.3"/>
    </reaction>
</comment>